<comment type="caution">
    <text evidence="5">The sequence shown here is derived from an EMBL/GenBank/DDBJ whole genome shotgun (WGS) entry which is preliminary data.</text>
</comment>
<dbReference type="Gene3D" id="3.50.50.60">
    <property type="entry name" value="FAD/NAD(P)-binding domain"/>
    <property type="match status" value="2"/>
</dbReference>
<evidence type="ECO:0000256" key="2">
    <source>
        <dbReference type="ARBA" id="ARBA00022630"/>
    </source>
</evidence>
<comment type="similarity">
    <text evidence="1">Belongs to the FMO family.</text>
</comment>
<dbReference type="GO" id="GO:0050660">
    <property type="term" value="F:flavin adenine dinucleotide binding"/>
    <property type="evidence" value="ECO:0007669"/>
    <property type="project" value="InterPro"/>
</dbReference>
<dbReference type="EMBL" id="JANBPY010000048">
    <property type="protein sequence ID" value="KAJ1969527.1"/>
    <property type="molecule type" value="Genomic_DNA"/>
</dbReference>
<protein>
    <submittedName>
        <fullName evidence="5">Uncharacterized protein</fullName>
    </submittedName>
</protein>
<keyword evidence="2" id="KW-0285">Flavoprotein</keyword>
<evidence type="ECO:0000256" key="3">
    <source>
        <dbReference type="ARBA" id="ARBA00022827"/>
    </source>
</evidence>
<evidence type="ECO:0000313" key="6">
    <source>
        <dbReference type="Proteomes" id="UP001150925"/>
    </source>
</evidence>
<dbReference type="InterPro" id="IPR036188">
    <property type="entry name" value="FAD/NAD-bd_sf"/>
</dbReference>
<keyword evidence="3" id="KW-0274">FAD</keyword>
<reference evidence="5" key="1">
    <citation type="submission" date="2022-07" db="EMBL/GenBank/DDBJ databases">
        <title>Phylogenomic reconstructions and comparative analyses of Kickxellomycotina fungi.</title>
        <authorList>
            <person name="Reynolds N.K."/>
            <person name="Stajich J.E."/>
            <person name="Barry K."/>
            <person name="Grigoriev I.V."/>
            <person name="Crous P."/>
            <person name="Smith M.E."/>
        </authorList>
    </citation>
    <scope>NUCLEOTIDE SEQUENCE</scope>
    <source>
        <strain evidence="5">RSA 1196</strain>
    </source>
</reference>
<dbReference type="PANTHER" id="PTHR23023">
    <property type="entry name" value="DIMETHYLANILINE MONOOXYGENASE"/>
    <property type="match status" value="1"/>
</dbReference>
<dbReference type="SUPFAM" id="SSF51905">
    <property type="entry name" value="FAD/NAD(P)-binding domain"/>
    <property type="match status" value="2"/>
</dbReference>
<evidence type="ECO:0000256" key="1">
    <source>
        <dbReference type="ARBA" id="ARBA00009183"/>
    </source>
</evidence>
<accession>A0A9W8E5W7</accession>
<gene>
    <name evidence="5" type="ORF">IWQ62_000566</name>
</gene>
<dbReference type="InterPro" id="IPR020946">
    <property type="entry name" value="Flavin_mOase-like"/>
</dbReference>
<evidence type="ECO:0000256" key="4">
    <source>
        <dbReference type="ARBA" id="ARBA00023002"/>
    </source>
</evidence>
<keyword evidence="4" id="KW-0560">Oxidoreductase</keyword>
<proteinExistence type="inferred from homology"/>
<dbReference type="InterPro" id="IPR050346">
    <property type="entry name" value="FMO-like"/>
</dbReference>
<organism evidence="5 6">
    <name type="scientific">Dispira parvispora</name>
    <dbReference type="NCBI Taxonomy" id="1520584"/>
    <lineage>
        <taxon>Eukaryota</taxon>
        <taxon>Fungi</taxon>
        <taxon>Fungi incertae sedis</taxon>
        <taxon>Zoopagomycota</taxon>
        <taxon>Kickxellomycotina</taxon>
        <taxon>Dimargaritomycetes</taxon>
        <taxon>Dimargaritales</taxon>
        <taxon>Dimargaritaceae</taxon>
        <taxon>Dispira</taxon>
    </lineage>
</organism>
<dbReference type="OrthoDB" id="66881at2759"/>
<dbReference type="GO" id="GO:0050661">
    <property type="term" value="F:NADP binding"/>
    <property type="evidence" value="ECO:0007669"/>
    <property type="project" value="InterPro"/>
</dbReference>
<dbReference type="AlphaFoldDB" id="A0A9W8E5W7"/>
<dbReference type="GO" id="GO:0004499">
    <property type="term" value="F:N,N-dimethylaniline monooxygenase activity"/>
    <property type="evidence" value="ECO:0007669"/>
    <property type="project" value="InterPro"/>
</dbReference>
<name>A0A9W8E5W7_9FUNG</name>
<evidence type="ECO:0000313" key="5">
    <source>
        <dbReference type="EMBL" id="KAJ1969527.1"/>
    </source>
</evidence>
<dbReference type="Pfam" id="PF00743">
    <property type="entry name" value="FMO-like"/>
    <property type="match status" value="1"/>
</dbReference>
<keyword evidence="6" id="KW-1185">Reference proteome</keyword>
<sequence>MALANYPFPGDPLGLFRAEAPFRFAKPIRRVAIIGAGPSGLACANALVAANRRTDPAGEIPFVHIQVFEQKATVGGTWCYSPEPDSNVPLPSTNPLPDHLLRHSQWSAGSLYENLYTNLPTDIMAYPDFPFSQSDTPFVHRSAVYKYLQDYVTQRDLLRYIRFNTQVVRLTWCDDTHAWQCTFKPVNVTSAASSEEPITCHSESFDAVMVCNGHFNTPFVSEFPGLAKLVPQCPGVFMHSRQYKRPDIAQGKSVLVVGGGPSAQDIVREILPLAQHVHQSVRRPEQAISISKYERGEWNHAQHATFTIHPGLERFDPEAQWVYFSDQSGMALPDLVIFATGYLYSYPFLPQLYQEPPDMPDTQPPSPDEVLITDGWDLHNIFYHLFYIPNPTLSFPTIMSRIAPFPLAHYQAQLLACVYSGKTILPDQKAMRKQNIRDIETGMSRPHHILEGLEAPYKDLISHWINDPEILNLTPPWWIQQRLKARELRLKYLGY</sequence>
<dbReference type="Proteomes" id="UP001150925">
    <property type="component" value="Unassembled WGS sequence"/>
</dbReference>